<dbReference type="EMBL" id="CP021744">
    <property type="protein sequence ID" value="ARZ71853.1"/>
    <property type="molecule type" value="Genomic_DNA"/>
</dbReference>
<organism evidence="2 3">
    <name type="scientific">Streptomyces albireticuli</name>
    <dbReference type="NCBI Taxonomy" id="1940"/>
    <lineage>
        <taxon>Bacteria</taxon>
        <taxon>Bacillati</taxon>
        <taxon>Actinomycetota</taxon>
        <taxon>Actinomycetes</taxon>
        <taxon>Kitasatosporales</taxon>
        <taxon>Streptomycetaceae</taxon>
        <taxon>Streptomyces</taxon>
    </lineage>
</organism>
<keyword evidence="1" id="KW-0732">Signal</keyword>
<evidence type="ECO:0000313" key="3">
    <source>
        <dbReference type="Proteomes" id="UP000195755"/>
    </source>
</evidence>
<proteinExistence type="predicted"/>
<sequence length="176" mass="18904">MIAVAAALAATTGLGLAAPAVAAVAAPAADPAPTELTWVGRDPSATVPDGRTAMYDIDVTTARMTFTGYKDRQDAPEPAGSEDLLATKVRTPPKAGDCTLFAKIPYKFYGFYGAGQAYSDAGWPHRNLIDSGKWKCRATYYEQRTNYGPFSTPKLAPHTEAKFRSGTARVEIVRIW</sequence>
<protein>
    <submittedName>
        <fullName evidence="2">Uncharacterized protein</fullName>
    </submittedName>
</protein>
<feature type="chain" id="PRO_5039603831" evidence="1">
    <location>
        <begin position="23"/>
        <end position="176"/>
    </location>
</feature>
<reference evidence="2 3" key="1">
    <citation type="submission" date="2017-06" db="EMBL/GenBank/DDBJ databases">
        <title>Streptomyces albireticuli Genome sequencing and assembly.</title>
        <authorList>
            <person name="Wang Y."/>
            <person name="Du B."/>
            <person name="Ding Y."/>
            <person name="Liu H."/>
            <person name="Hou Q."/>
            <person name="Liu K."/>
            <person name="Yao L."/>
            <person name="Wang C."/>
        </authorList>
    </citation>
    <scope>NUCLEOTIDE SEQUENCE [LARGE SCALE GENOMIC DNA]</scope>
    <source>
        <strain evidence="2 3">MDJK11</strain>
    </source>
</reference>
<accession>A0A1Z2LC17</accession>
<dbReference type="Proteomes" id="UP000195755">
    <property type="component" value="Chromosome"/>
</dbReference>
<evidence type="ECO:0000313" key="2">
    <source>
        <dbReference type="EMBL" id="ARZ71853.1"/>
    </source>
</evidence>
<dbReference type="AlphaFoldDB" id="A0A1Z2LC17"/>
<dbReference type="KEGG" id="salj:SMD11_6277"/>
<gene>
    <name evidence="2" type="ORF">SMD11_6277</name>
</gene>
<name>A0A1Z2LC17_9ACTN</name>
<feature type="signal peptide" evidence="1">
    <location>
        <begin position="1"/>
        <end position="22"/>
    </location>
</feature>
<evidence type="ECO:0000256" key="1">
    <source>
        <dbReference type="SAM" id="SignalP"/>
    </source>
</evidence>